<evidence type="ECO:0000313" key="9">
    <source>
        <dbReference type="EMBL" id="VTQ94038.1"/>
    </source>
</evidence>
<comment type="similarity">
    <text evidence="2 6">Belongs to the prokaryotic/mitochondrial release factor family.</text>
</comment>
<evidence type="ECO:0000256" key="6">
    <source>
        <dbReference type="HAMAP-Rule" id="MF_00094"/>
    </source>
</evidence>
<evidence type="ECO:0000313" key="10">
    <source>
        <dbReference type="Proteomes" id="UP000308489"/>
    </source>
</evidence>
<feature type="domain" description="Prokaryotic-type class I peptide chain release factors" evidence="8">
    <location>
        <begin position="206"/>
        <end position="222"/>
    </location>
</feature>
<dbReference type="SUPFAM" id="SSF75620">
    <property type="entry name" value="Release factor"/>
    <property type="match status" value="1"/>
</dbReference>
<evidence type="ECO:0000259" key="8">
    <source>
        <dbReference type="PROSITE" id="PS00745"/>
    </source>
</evidence>
<sequence length="328" mass="37438">MQQNGFWDDVQKAGEITQEAKILKDKIDNYNLLKNRAEDLKVLLQISIEENDESTYSEIKCELKEIKNTLRNLKIETLLSGKYDRNNAILTLHTGVGGNDAQDWTEMLYRMYSRWCDKKGFKIEVLDYISADEAGIKTVTLKVSGEFAYGYLKAEKGVHRLVRISPYNANGKRQTSFASCEVIPELRDEQDDIEINPQDLKIDTYRSGGAGGQHVNKTESAIRITHIPTGIIVQCQNERSQFTNKETALKMLKAKLVTLKELEHKEKIEDLSGELKGISWGSQIRSYIFHPYNLVKDHRSGVETSNVNAVIDGELDIFINSYLERELK</sequence>
<organism evidence="9 10">
    <name type="scientific">Hathewaya histolytica</name>
    <name type="common">Clostridium histolyticum</name>
    <dbReference type="NCBI Taxonomy" id="1498"/>
    <lineage>
        <taxon>Bacteria</taxon>
        <taxon>Bacillati</taxon>
        <taxon>Bacillota</taxon>
        <taxon>Clostridia</taxon>
        <taxon>Eubacteriales</taxon>
        <taxon>Clostridiaceae</taxon>
        <taxon>Hathewaya</taxon>
    </lineage>
</organism>
<comment type="function">
    <text evidence="1 6">Peptide chain release factor 2 directs the termination of translation in response to the peptide chain termination codons UGA and UAA.</text>
</comment>
<dbReference type="PROSITE" id="PS00745">
    <property type="entry name" value="RF_PROK_I"/>
    <property type="match status" value="1"/>
</dbReference>
<evidence type="ECO:0000256" key="4">
    <source>
        <dbReference type="ARBA" id="ARBA00022481"/>
    </source>
</evidence>
<feature type="modified residue" description="N5-methylglutamine" evidence="6">
    <location>
        <position position="213"/>
    </location>
</feature>
<evidence type="ECO:0000256" key="2">
    <source>
        <dbReference type="ARBA" id="ARBA00010835"/>
    </source>
</evidence>
<feature type="coiled-coil region" evidence="7">
    <location>
        <begin position="20"/>
        <end position="76"/>
    </location>
</feature>
<dbReference type="Gene3D" id="3.30.160.20">
    <property type="match status" value="1"/>
</dbReference>
<dbReference type="InterPro" id="IPR000352">
    <property type="entry name" value="Pep_chain_release_fac_I"/>
</dbReference>
<dbReference type="Pfam" id="PF00472">
    <property type="entry name" value="RF-1"/>
    <property type="match status" value="1"/>
</dbReference>
<dbReference type="PANTHER" id="PTHR43116">
    <property type="entry name" value="PEPTIDE CHAIN RELEASE FACTOR 2"/>
    <property type="match status" value="1"/>
</dbReference>
<dbReference type="InterPro" id="IPR045853">
    <property type="entry name" value="Pep_chain_release_fac_I_sf"/>
</dbReference>
<dbReference type="AlphaFoldDB" id="A0A4U9RQT4"/>
<dbReference type="NCBIfam" id="TIGR00020">
    <property type="entry name" value="prfB"/>
    <property type="match status" value="1"/>
</dbReference>
<protein>
    <recommendedName>
        <fullName evidence="3 6">Peptide chain release factor 2</fullName>
        <shortName evidence="6">RF-2</shortName>
    </recommendedName>
</protein>
<gene>
    <name evidence="6 9" type="primary">prfB</name>
    <name evidence="9" type="ORF">NCTC503_02238</name>
</gene>
<dbReference type="Pfam" id="PF03462">
    <property type="entry name" value="PCRF"/>
    <property type="match status" value="1"/>
</dbReference>
<dbReference type="SMART" id="SM00937">
    <property type="entry name" value="PCRF"/>
    <property type="match status" value="1"/>
</dbReference>
<dbReference type="Proteomes" id="UP000308489">
    <property type="component" value="Chromosome 1"/>
</dbReference>
<dbReference type="GO" id="GO:0016149">
    <property type="term" value="F:translation release factor activity, codon specific"/>
    <property type="evidence" value="ECO:0007669"/>
    <property type="project" value="UniProtKB-UniRule"/>
</dbReference>
<dbReference type="EMBL" id="LR590481">
    <property type="protein sequence ID" value="VTQ94038.1"/>
    <property type="molecule type" value="Genomic_DNA"/>
</dbReference>
<keyword evidence="6" id="KW-0963">Cytoplasm</keyword>
<comment type="PTM">
    <text evidence="6">Methylated by PrmC. Methylation increases the termination efficiency of RF2.</text>
</comment>
<dbReference type="KEGG" id="hhw:NCTC503_02238"/>
<proteinExistence type="inferred from homology"/>
<dbReference type="InterPro" id="IPR005139">
    <property type="entry name" value="PCRF"/>
</dbReference>
<keyword evidence="4 6" id="KW-0488">Methylation</keyword>
<dbReference type="Gene3D" id="3.30.70.1660">
    <property type="match status" value="1"/>
</dbReference>
<dbReference type="InterPro" id="IPR004374">
    <property type="entry name" value="PrfB"/>
</dbReference>
<evidence type="ECO:0000256" key="5">
    <source>
        <dbReference type="ARBA" id="ARBA00022917"/>
    </source>
</evidence>
<dbReference type="HAMAP" id="MF_00094">
    <property type="entry name" value="Rel_fac_2"/>
    <property type="match status" value="1"/>
</dbReference>
<keyword evidence="10" id="KW-1185">Reference proteome</keyword>
<reference evidence="9 10" key="1">
    <citation type="submission" date="2019-05" db="EMBL/GenBank/DDBJ databases">
        <authorList>
            <consortium name="Pathogen Informatics"/>
        </authorList>
    </citation>
    <scope>NUCLEOTIDE SEQUENCE [LARGE SCALE GENOMIC DNA]</scope>
    <source>
        <strain evidence="9 10">NCTC503</strain>
    </source>
</reference>
<evidence type="ECO:0000256" key="7">
    <source>
        <dbReference type="SAM" id="Coils"/>
    </source>
</evidence>
<name>A0A4U9RQT4_HATHI</name>
<evidence type="ECO:0000256" key="1">
    <source>
        <dbReference type="ARBA" id="ARBA00002613"/>
    </source>
</evidence>
<keyword evidence="7" id="KW-0175">Coiled coil</keyword>
<dbReference type="PANTHER" id="PTHR43116:SF3">
    <property type="entry name" value="CLASS I PEPTIDE CHAIN RELEASE FACTOR"/>
    <property type="match status" value="1"/>
</dbReference>
<keyword evidence="5 6" id="KW-0648">Protein biosynthesis</keyword>
<evidence type="ECO:0000256" key="3">
    <source>
        <dbReference type="ARBA" id="ARBA00019192"/>
    </source>
</evidence>
<dbReference type="GO" id="GO:0005737">
    <property type="term" value="C:cytoplasm"/>
    <property type="evidence" value="ECO:0007669"/>
    <property type="project" value="UniProtKB-SubCell"/>
</dbReference>
<dbReference type="Gene3D" id="1.20.58.410">
    <property type="entry name" value="Release factor"/>
    <property type="match status" value="1"/>
</dbReference>
<accession>A0A4U9RQT4</accession>
<dbReference type="FunFam" id="3.30.160.20:FF:000010">
    <property type="entry name" value="Peptide chain release factor 2"/>
    <property type="match status" value="1"/>
</dbReference>
<comment type="subcellular location">
    <subcellularLocation>
        <location evidence="6">Cytoplasm</location>
    </subcellularLocation>
</comment>